<feature type="active site" evidence="6">
    <location>
        <position position="101"/>
    </location>
</feature>
<dbReference type="PROSITE" id="PS51767">
    <property type="entry name" value="PEPTIDASE_A1"/>
    <property type="match status" value="1"/>
</dbReference>
<keyword evidence="3 7" id="KW-0064">Aspartyl protease</keyword>
<dbReference type="InterPro" id="IPR034161">
    <property type="entry name" value="Pepsin-like_plant"/>
</dbReference>
<dbReference type="CDD" id="cd05476">
    <property type="entry name" value="pepsin_A_like_plant"/>
    <property type="match status" value="1"/>
</dbReference>
<proteinExistence type="inferred from homology"/>
<dbReference type="PRINTS" id="PR00792">
    <property type="entry name" value="PEPSIN"/>
</dbReference>
<name>A0AAQ3PU93_PASNO</name>
<dbReference type="InterPro" id="IPR051708">
    <property type="entry name" value="Plant_Aspart_Prot_A1"/>
</dbReference>
<dbReference type="Gene3D" id="2.40.70.10">
    <property type="entry name" value="Acid Proteases"/>
    <property type="match status" value="2"/>
</dbReference>
<evidence type="ECO:0000256" key="3">
    <source>
        <dbReference type="ARBA" id="ARBA00022750"/>
    </source>
</evidence>
<dbReference type="Proteomes" id="UP001341281">
    <property type="component" value="Chromosome 01"/>
</dbReference>
<accession>A0AAQ3PU93</accession>
<dbReference type="EMBL" id="CP144745">
    <property type="protein sequence ID" value="WVZ53092.1"/>
    <property type="molecule type" value="Genomic_DNA"/>
</dbReference>
<feature type="signal peptide" evidence="8">
    <location>
        <begin position="1"/>
        <end position="17"/>
    </location>
</feature>
<evidence type="ECO:0000256" key="8">
    <source>
        <dbReference type="SAM" id="SignalP"/>
    </source>
</evidence>
<evidence type="ECO:0000256" key="1">
    <source>
        <dbReference type="ARBA" id="ARBA00007447"/>
    </source>
</evidence>
<dbReference type="Pfam" id="PF14543">
    <property type="entry name" value="TAXi_N"/>
    <property type="match status" value="1"/>
</dbReference>
<dbReference type="PROSITE" id="PS00141">
    <property type="entry name" value="ASP_PROTEASE"/>
    <property type="match status" value="1"/>
</dbReference>
<keyword evidence="8" id="KW-0732">Signal</keyword>
<feature type="active site" evidence="6">
    <location>
        <position position="297"/>
    </location>
</feature>
<keyword evidence="2 7" id="KW-0645">Protease</keyword>
<dbReference type="GO" id="GO:0006508">
    <property type="term" value="P:proteolysis"/>
    <property type="evidence" value="ECO:0007669"/>
    <property type="project" value="UniProtKB-KW"/>
</dbReference>
<dbReference type="PANTHER" id="PTHR47967:SF20">
    <property type="entry name" value="OS01G0696800 PROTEIN"/>
    <property type="match status" value="1"/>
</dbReference>
<dbReference type="GO" id="GO:0005576">
    <property type="term" value="C:extracellular region"/>
    <property type="evidence" value="ECO:0007669"/>
    <property type="project" value="TreeGrafter"/>
</dbReference>
<dbReference type="InterPro" id="IPR032799">
    <property type="entry name" value="TAXi_C"/>
</dbReference>
<dbReference type="InterPro" id="IPR001969">
    <property type="entry name" value="Aspartic_peptidase_AS"/>
</dbReference>
<evidence type="ECO:0000256" key="2">
    <source>
        <dbReference type="ARBA" id="ARBA00022670"/>
    </source>
</evidence>
<keyword evidence="11" id="KW-1185">Reference proteome</keyword>
<dbReference type="Pfam" id="PF14541">
    <property type="entry name" value="TAXi_C"/>
    <property type="match status" value="1"/>
</dbReference>
<feature type="domain" description="Peptidase A1" evidence="9">
    <location>
        <begin position="83"/>
        <end position="414"/>
    </location>
</feature>
<dbReference type="SUPFAM" id="SSF50630">
    <property type="entry name" value="Acid proteases"/>
    <property type="match status" value="1"/>
</dbReference>
<feature type="chain" id="PRO_5042913738" description="Peptidase A1 domain-containing protein" evidence="8">
    <location>
        <begin position="18"/>
        <end position="421"/>
    </location>
</feature>
<evidence type="ECO:0000313" key="10">
    <source>
        <dbReference type="EMBL" id="WVZ53092.1"/>
    </source>
</evidence>
<protein>
    <recommendedName>
        <fullName evidence="9">Peptidase A1 domain-containing protein</fullName>
    </recommendedName>
</protein>
<gene>
    <name evidence="10" type="ORF">U9M48_004078</name>
</gene>
<evidence type="ECO:0000256" key="7">
    <source>
        <dbReference type="RuleBase" id="RU000454"/>
    </source>
</evidence>
<dbReference type="InterPro" id="IPR033121">
    <property type="entry name" value="PEPTIDASE_A1"/>
</dbReference>
<evidence type="ECO:0000313" key="11">
    <source>
        <dbReference type="Proteomes" id="UP001341281"/>
    </source>
</evidence>
<dbReference type="PANTHER" id="PTHR47967">
    <property type="entry name" value="OS07G0603500 PROTEIN-RELATED"/>
    <property type="match status" value="1"/>
</dbReference>
<dbReference type="InterPro" id="IPR021109">
    <property type="entry name" value="Peptidase_aspartic_dom_sf"/>
</dbReference>
<evidence type="ECO:0000256" key="6">
    <source>
        <dbReference type="PIRSR" id="PIRSR601461-1"/>
    </source>
</evidence>
<keyword evidence="5" id="KW-0325">Glycoprotein</keyword>
<sequence length="421" mass="44190">MAAKLSILALMITFLLAAAPFGFSERRGFRATMTRRETALNFTRAALLSHERHSMLFAQLEAAAAGGVSTQTPLQRDSSGGAYDMEIAIGTPPLTLSALADTGSDLIWTKCGTCAFCEPQGSPSYYPNQSSSFSTRPCADPLCGNLESQNLAKCSRDGARCIYHYSYGDSSDAHHYTQGYLSSETFTLGGEAVEGIGFGCTTRSEGGYGTGSGLVGLGRGPLSLVSQLNAGAFSYCLNPDATASSPLLFGSQATLAGTGVQSTPLVPDATFYIVNMGSISIGSTTAPGTGTSGVIFDSGTTLTLLTDPTYTAAKSAILEQTQLPRVPDTGGFEACFQLPNDNGNSSSNPFPTMVLHFDDGADMNLDSSNYFVEVETGVVCWVVQQTSGISIIGNIMQTNFHVRYDVDQSVLSFQPADCGSV</sequence>
<evidence type="ECO:0000259" key="9">
    <source>
        <dbReference type="PROSITE" id="PS51767"/>
    </source>
</evidence>
<keyword evidence="4 7" id="KW-0378">Hydrolase</keyword>
<dbReference type="InterPro" id="IPR001461">
    <property type="entry name" value="Aspartic_peptidase_A1"/>
</dbReference>
<comment type="similarity">
    <text evidence="1 7">Belongs to the peptidase A1 family.</text>
</comment>
<dbReference type="InterPro" id="IPR032861">
    <property type="entry name" value="TAXi_N"/>
</dbReference>
<evidence type="ECO:0000256" key="4">
    <source>
        <dbReference type="ARBA" id="ARBA00022801"/>
    </source>
</evidence>
<organism evidence="10 11">
    <name type="scientific">Paspalum notatum var. saurae</name>
    <dbReference type="NCBI Taxonomy" id="547442"/>
    <lineage>
        <taxon>Eukaryota</taxon>
        <taxon>Viridiplantae</taxon>
        <taxon>Streptophyta</taxon>
        <taxon>Embryophyta</taxon>
        <taxon>Tracheophyta</taxon>
        <taxon>Spermatophyta</taxon>
        <taxon>Magnoliopsida</taxon>
        <taxon>Liliopsida</taxon>
        <taxon>Poales</taxon>
        <taxon>Poaceae</taxon>
        <taxon>PACMAD clade</taxon>
        <taxon>Panicoideae</taxon>
        <taxon>Andropogonodae</taxon>
        <taxon>Paspaleae</taxon>
        <taxon>Paspalinae</taxon>
        <taxon>Paspalum</taxon>
    </lineage>
</organism>
<reference evidence="10 11" key="1">
    <citation type="submission" date="2024-02" db="EMBL/GenBank/DDBJ databases">
        <title>High-quality chromosome-scale genome assembly of Pensacola bahiagrass (Paspalum notatum Flugge var. saurae).</title>
        <authorList>
            <person name="Vega J.M."/>
            <person name="Podio M."/>
            <person name="Orjuela J."/>
            <person name="Siena L.A."/>
            <person name="Pessino S.C."/>
            <person name="Combes M.C."/>
            <person name="Mariac C."/>
            <person name="Albertini E."/>
            <person name="Pupilli F."/>
            <person name="Ortiz J.P.A."/>
            <person name="Leblanc O."/>
        </authorList>
    </citation>
    <scope>NUCLEOTIDE SEQUENCE [LARGE SCALE GENOMIC DNA]</scope>
    <source>
        <strain evidence="10">R1</strain>
        <tissue evidence="10">Leaf</tissue>
    </source>
</reference>
<dbReference type="AlphaFoldDB" id="A0AAQ3PU93"/>
<dbReference type="FunFam" id="2.40.70.10:FF:000033">
    <property type="entry name" value="Aspartyl protease family protein"/>
    <property type="match status" value="1"/>
</dbReference>
<evidence type="ECO:0000256" key="5">
    <source>
        <dbReference type="ARBA" id="ARBA00023180"/>
    </source>
</evidence>
<dbReference type="GO" id="GO:0004190">
    <property type="term" value="F:aspartic-type endopeptidase activity"/>
    <property type="evidence" value="ECO:0007669"/>
    <property type="project" value="UniProtKB-KW"/>
</dbReference>